<comment type="function">
    <text evidence="3">Specifically catalyzes the cleavage of the D-lactyl ether substituent of MurNAc 6-phosphate, producing GlcNAc 6-phosphate and D-lactate.</text>
</comment>
<dbReference type="InterPro" id="IPR000408">
    <property type="entry name" value="Reg_chr_condens"/>
</dbReference>
<dbReference type="CDD" id="cd24007">
    <property type="entry name" value="ASKHA_NBD_eukNAGK-like"/>
    <property type="match status" value="1"/>
</dbReference>
<comment type="subunit">
    <text evidence="3">Homodimer.</text>
</comment>
<dbReference type="NCBIfam" id="NF003915">
    <property type="entry name" value="PRK05441.1"/>
    <property type="match status" value="1"/>
</dbReference>
<dbReference type="SUPFAM" id="SSF53697">
    <property type="entry name" value="SIS domain"/>
    <property type="match status" value="1"/>
</dbReference>
<sequence length="671" mass="70172">MNTKNPEGSVLGTPVAKLKEVYVSIDGGGSKTEAVAFLANGEVRAHVLLDLPLNPNGSDVETSQVLARIYAGLSAQTSLSELEAVFVGLAGGSNAEINAHFQAQTAQAFGAQARVQVMHDAVAALWSGIHQLPGLVLIAGTGTVSYGIDAQGQEFRVGGWGYLIGDNGGGYDLGQRALQAITAAHDGVGPATVLTDRICAACAVDCVLDLIPLVYRDGKKQIAALAPWVIAAASEQDAVALQIISEVTSSAAELLAQSVKKAEQSFDIRLPVDVVLAGGLWEAAIFRHNFEMRLSDCGLSAAINLIRPSLPPVFGGARYLLRMQGHATEASFDAKFTQGFNRFISSKSFDSEREASTSREAFEADASTATRCEDFGALATEGGDPAMRDLDMLDSLAIVRLIAETNQEAVSAVSAVAESIAAAVEGIFASLSAGGRLFYVGAGTSGRLGVLDASECPPTFGVSHEKVQGVIAGGESALIYPAEGAEDDASQAGKDLRDRALTQHDVVVAIAASGRTPYCIGALQAARALGARTVSIACNRDAPLSQWAEYPIEVATGSEMIAGSTRMKAGTAQKIVLNMLSTTVMIRMGKVYAGHMVDMQATNEKLKVRARRIVYQAGALSSEHEAGVLLERAQGEIKAAIVMAHTGLDFATAKHKLEQHQGYVRAAIGSS</sequence>
<dbReference type="PANTHER" id="PTHR10088:SF4">
    <property type="entry name" value="GLUCOKINASE REGULATORY PROTEIN"/>
    <property type="match status" value="1"/>
</dbReference>
<dbReference type="Pfam" id="PF22645">
    <property type="entry name" value="GKRP_SIS_N"/>
    <property type="match status" value="1"/>
</dbReference>
<dbReference type="Pfam" id="PF01869">
    <property type="entry name" value="BcrAD_BadFG"/>
    <property type="match status" value="1"/>
</dbReference>
<organism evidence="5 6">
    <name type="scientific">Thalassobacterium maritimum</name>
    <dbReference type="NCBI Taxonomy" id="3041265"/>
    <lineage>
        <taxon>Bacteria</taxon>
        <taxon>Pseudomonadati</taxon>
        <taxon>Verrucomicrobiota</taxon>
        <taxon>Opitutia</taxon>
        <taxon>Puniceicoccales</taxon>
        <taxon>Coraliomargaritaceae</taxon>
        <taxon>Thalassobacterium</taxon>
    </lineage>
</organism>
<dbReference type="InterPro" id="IPR005488">
    <property type="entry name" value="Etherase_MurQ"/>
</dbReference>
<dbReference type="Gene3D" id="1.10.8.1080">
    <property type="match status" value="1"/>
</dbReference>
<reference evidence="5 6" key="1">
    <citation type="submission" date="2023-04" db="EMBL/GenBank/DDBJ databases">
        <title>A novel bacteria isolated from coastal sediment.</title>
        <authorList>
            <person name="Liu X.-J."/>
            <person name="Du Z.-J."/>
        </authorList>
    </citation>
    <scope>NUCLEOTIDE SEQUENCE [LARGE SCALE GENOMIC DNA]</scope>
    <source>
        <strain evidence="5 6">SDUM461003</strain>
    </source>
</reference>
<dbReference type="InterPro" id="IPR002731">
    <property type="entry name" value="ATPase_BadF"/>
</dbReference>
<dbReference type="InterPro" id="IPR046348">
    <property type="entry name" value="SIS_dom_sf"/>
</dbReference>
<dbReference type="CDD" id="cd05007">
    <property type="entry name" value="SIS_Etherase"/>
    <property type="match status" value="1"/>
</dbReference>
<dbReference type="PANTHER" id="PTHR10088">
    <property type="entry name" value="GLUCOKINASE REGULATORY PROTEIN"/>
    <property type="match status" value="1"/>
</dbReference>
<comment type="pathway">
    <text evidence="3">Amino-sugar metabolism; N-acetylmuramate degradation.</text>
</comment>
<evidence type="ECO:0000313" key="5">
    <source>
        <dbReference type="EMBL" id="MDQ8206692.1"/>
    </source>
</evidence>
<dbReference type="SUPFAM" id="SSF53067">
    <property type="entry name" value="Actin-like ATPase domain"/>
    <property type="match status" value="2"/>
</dbReference>
<evidence type="ECO:0000313" key="6">
    <source>
        <dbReference type="Proteomes" id="UP001225316"/>
    </source>
</evidence>
<dbReference type="PROSITE" id="PS50012">
    <property type="entry name" value="RCC1_3"/>
    <property type="match status" value="1"/>
</dbReference>
<dbReference type="InterPro" id="IPR043129">
    <property type="entry name" value="ATPase_NBD"/>
</dbReference>
<keyword evidence="2 3" id="KW-0119">Carbohydrate metabolism</keyword>
<feature type="active site" evidence="3">
    <location>
        <position position="486"/>
    </location>
</feature>
<dbReference type="GO" id="GO:0016829">
    <property type="term" value="F:lyase activity"/>
    <property type="evidence" value="ECO:0007669"/>
    <property type="project" value="UniProtKB-KW"/>
</dbReference>
<comment type="catalytic activity">
    <reaction evidence="3">
        <text>N-acetyl-D-muramate 6-phosphate + H2O = N-acetyl-D-glucosamine 6-phosphate + (R)-lactate</text>
        <dbReference type="Rhea" id="RHEA:26410"/>
        <dbReference type="ChEBI" id="CHEBI:15377"/>
        <dbReference type="ChEBI" id="CHEBI:16004"/>
        <dbReference type="ChEBI" id="CHEBI:57513"/>
        <dbReference type="ChEBI" id="CHEBI:58722"/>
        <dbReference type="EC" id="4.2.1.126"/>
    </reaction>
</comment>
<dbReference type="Proteomes" id="UP001225316">
    <property type="component" value="Unassembled WGS sequence"/>
</dbReference>
<comment type="miscellaneous">
    <text evidence="3">A lyase-type mechanism (elimination/hydration) is suggested for the cleavage of the lactyl ether bond of MurNAc 6-phosphate, with the formation of an alpha,beta-unsaturated aldehyde intermediate with (E)-stereochemistry, followed by the syn addition of water to give product.</text>
</comment>
<keyword evidence="1 3" id="KW-0456">Lyase</keyword>
<evidence type="ECO:0000256" key="1">
    <source>
        <dbReference type="ARBA" id="ARBA00023239"/>
    </source>
</evidence>
<dbReference type="NCBIfam" id="TIGR00274">
    <property type="entry name" value="N-acetylmuramic acid 6-phosphate etherase"/>
    <property type="match status" value="1"/>
</dbReference>
<protein>
    <recommendedName>
        <fullName evidence="3">N-acetylmuramic acid 6-phosphate etherase</fullName>
        <shortName evidence="3">MurNAc-6-P etherase</shortName>
        <ecNumber evidence="3">4.2.1.126</ecNumber>
    </recommendedName>
    <alternativeName>
        <fullName evidence="3">N-acetylmuramic acid 6-phosphate hydrolase</fullName>
    </alternativeName>
    <alternativeName>
        <fullName evidence="3">N-acetylmuramic acid 6-phosphate lyase</fullName>
    </alternativeName>
</protein>
<comment type="caution">
    <text evidence="5">The sequence shown here is derived from an EMBL/GenBank/DDBJ whole genome shotgun (WGS) entry which is preliminary data.</text>
</comment>
<dbReference type="NCBIfam" id="NF009222">
    <property type="entry name" value="PRK12570.1"/>
    <property type="match status" value="1"/>
</dbReference>
<evidence type="ECO:0000256" key="2">
    <source>
        <dbReference type="ARBA" id="ARBA00023277"/>
    </source>
</evidence>
<feature type="domain" description="SIS" evidence="4">
    <location>
        <begin position="427"/>
        <end position="590"/>
    </location>
</feature>
<dbReference type="PROSITE" id="PS51464">
    <property type="entry name" value="SIS"/>
    <property type="match status" value="1"/>
</dbReference>
<comment type="similarity">
    <text evidence="3">Belongs to the GCKR-like family. MurNAc-6-P etherase subfamily.</text>
</comment>
<dbReference type="EC" id="4.2.1.126" evidence="3"/>
<gene>
    <name evidence="3 5" type="primary">murQ</name>
    <name evidence="5" type="ORF">QEH52_04175</name>
</gene>
<keyword evidence="6" id="KW-1185">Reference proteome</keyword>
<dbReference type="Gene3D" id="3.30.420.40">
    <property type="match status" value="2"/>
</dbReference>
<name>A0ABU1AUQ4_9BACT</name>
<dbReference type="InterPro" id="IPR001347">
    <property type="entry name" value="SIS_dom"/>
</dbReference>
<feature type="active site" description="Proton donor" evidence="3">
    <location>
        <position position="455"/>
    </location>
</feature>
<dbReference type="EMBL" id="JARXHW010000006">
    <property type="protein sequence ID" value="MDQ8206692.1"/>
    <property type="molecule type" value="Genomic_DNA"/>
</dbReference>
<dbReference type="HAMAP" id="MF_00068">
    <property type="entry name" value="MurQ"/>
    <property type="match status" value="1"/>
</dbReference>
<evidence type="ECO:0000259" key="4">
    <source>
        <dbReference type="PROSITE" id="PS51464"/>
    </source>
</evidence>
<dbReference type="Gene3D" id="3.40.50.10490">
    <property type="entry name" value="Glucose-6-phosphate isomerase like protein, domain 1"/>
    <property type="match status" value="1"/>
</dbReference>
<dbReference type="InterPro" id="IPR040190">
    <property type="entry name" value="MURQ/GCKR"/>
</dbReference>
<accession>A0ABU1AUQ4</accession>
<proteinExistence type="inferred from homology"/>
<evidence type="ECO:0000256" key="3">
    <source>
        <dbReference type="HAMAP-Rule" id="MF_00068"/>
    </source>
</evidence>